<evidence type="ECO:0000313" key="3">
    <source>
        <dbReference type="Proteomes" id="UP000016933"/>
    </source>
</evidence>
<dbReference type="HOGENOM" id="CLU_1610722_0_0_1"/>
<dbReference type="OMA" id="HHTHAIP"/>
<reference evidence="2 3" key="2">
    <citation type="journal article" date="2012" name="PLoS Pathog.">
        <title>Diverse lifestyles and strategies of plant pathogenesis encoded in the genomes of eighteen Dothideomycetes fungi.</title>
        <authorList>
            <person name="Ohm R.A."/>
            <person name="Feau N."/>
            <person name="Henrissat B."/>
            <person name="Schoch C.L."/>
            <person name="Horwitz B.A."/>
            <person name="Barry K.W."/>
            <person name="Condon B.J."/>
            <person name="Copeland A.C."/>
            <person name="Dhillon B."/>
            <person name="Glaser F."/>
            <person name="Hesse C.N."/>
            <person name="Kosti I."/>
            <person name="LaButti K."/>
            <person name="Lindquist E.A."/>
            <person name="Lucas S."/>
            <person name="Salamov A.A."/>
            <person name="Bradshaw R.E."/>
            <person name="Ciuffetti L."/>
            <person name="Hamelin R.C."/>
            <person name="Kema G.H.J."/>
            <person name="Lawrence C."/>
            <person name="Scott J.A."/>
            <person name="Spatafora J.W."/>
            <person name="Turgeon B.G."/>
            <person name="de Wit P.J.G.M."/>
            <person name="Zhong S."/>
            <person name="Goodwin S.B."/>
            <person name="Grigoriev I.V."/>
        </authorList>
    </citation>
    <scope>NUCLEOTIDE SEQUENCE [LARGE SCALE GENOMIC DNA]</scope>
    <source>
        <strain evidence="3">NZE10 / CBS 128990</strain>
    </source>
</reference>
<organism evidence="2 3">
    <name type="scientific">Dothistroma septosporum (strain NZE10 / CBS 128990)</name>
    <name type="common">Red band needle blight fungus</name>
    <name type="synonym">Mycosphaerella pini</name>
    <dbReference type="NCBI Taxonomy" id="675120"/>
    <lineage>
        <taxon>Eukaryota</taxon>
        <taxon>Fungi</taxon>
        <taxon>Dikarya</taxon>
        <taxon>Ascomycota</taxon>
        <taxon>Pezizomycotina</taxon>
        <taxon>Dothideomycetes</taxon>
        <taxon>Dothideomycetidae</taxon>
        <taxon>Mycosphaerellales</taxon>
        <taxon>Mycosphaerellaceae</taxon>
        <taxon>Dothistroma</taxon>
    </lineage>
</organism>
<keyword evidence="3" id="KW-1185">Reference proteome</keyword>
<evidence type="ECO:0000256" key="1">
    <source>
        <dbReference type="SAM" id="MobiDB-lite"/>
    </source>
</evidence>
<proteinExistence type="predicted"/>
<dbReference type="AlphaFoldDB" id="N1PFL7"/>
<accession>N1PFL7</accession>
<dbReference type="EMBL" id="KB446542">
    <property type="protein sequence ID" value="EME41152.1"/>
    <property type="molecule type" value="Genomic_DNA"/>
</dbReference>
<feature type="region of interest" description="Disordered" evidence="1">
    <location>
        <begin position="138"/>
        <end position="165"/>
    </location>
</feature>
<protein>
    <submittedName>
        <fullName evidence="2">Uncharacterized protein</fullName>
    </submittedName>
</protein>
<evidence type="ECO:0000313" key="2">
    <source>
        <dbReference type="EMBL" id="EME41152.1"/>
    </source>
</evidence>
<reference evidence="3" key="1">
    <citation type="journal article" date="2012" name="PLoS Genet.">
        <title>The genomes of the fungal plant pathogens Cladosporium fulvum and Dothistroma septosporum reveal adaptation to different hosts and lifestyles but also signatures of common ancestry.</title>
        <authorList>
            <person name="de Wit P.J.G.M."/>
            <person name="van der Burgt A."/>
            <person name="Oekmen B."/>
            <person name="Stergiopoulos I."/>
            <person name="Abd-Elsalam K.A."/>
            <person name="Aerts A.L."/>
            <person name="Bahkali A.H."/>
            <person name="Beenen H.G."/>
            <person name="Chettri P."/>
            <person name="Cox M.P."/>
            <person name="Datema E."/>
            <person name="de Vries R.P."/>
            <person name="Dhillon B."/>
            <person name="Ganley A.R."/>
            <person name="Griffiths S.A."/>
            <person name="Guo Y."/>
            <person name="Hamelin R.C."/>
            <person name="Henrissat B."/>
            <person name="Kabir M.S."/>
            <person name="Jashni M.K."/>
            <person name="Kema G."/>
            <person name="Klaubauf S."/>
            <person name="Lapidus A."/>
            <person name="Levasseur A."/>
            <person name="Lindquist E."/>
            <person name="Mehrabi R."/>
            <person name="Ohm R.A."/>
            <person name="Owen T.J."/>
            <person name="Salamov A."/>
            <person name="Schwelm A."/>
            <person name="Schijlen E."/>
            <person name="Sun H."/>
            <person name="van den Burg H.A."/>
            <person name="van Ham R.C.H.J."/>
            <person name="Zhang S."/>
            <person name="Goodwin S.B."/>
            <person name="Grigoriev I.V."/>
            <person name="Collemare J."/>
            <person name="Bradshaw R.E."/>
        </authorList>
    </citation>
    <scope>NUCLEOTIDE SEQUENCE [LARGE SCALE GENOMIC DNA]</scope>
    <source>
        <strain evidence="3">NZE10 / CBS 128990</strain>
    </source>
</reference>
<name>N1PFL7_DOTSN</name>
<feature type="compositionally biased region" description="Polar residues" evidence="1">
    <location>
        <begin position="21"/>
        <end position="30"/>
    </location>
</feature>
<gene>
    <name evidence="2" type="ORF">DOTSEDRAFT_36605</name>
</gene>
<dbReference type="OrthoDB" id="10474111at2759"/>
<feature type="region of interest" description="Disordered" evidence="1">
    <location>
        <begin position="1"/>
        <end position="30"/>
    </location>
</feature>
<dbReference type="Proteomes" id="UP000016933">
    <property type="component" value="Unassembled WGS sequence"/>
</dbReference>
<sequence length="165" mass="17731">MALSRKVSIRGLPQQCHSHHPTTSAQNNGKSTFRRLATTSVANTTSLIRYMTLREVATSKAMTVGADAAFRKEILEAAKQIALSACIMDGPDSARAAELAHAAWSVVFIPGVTFESEKEVEQASAILELASGILSEAAEGDGDLDEDEEWDPNVVSNELGKYHQS</sequence>
<feature type="compositionally biased region" description="Acidic residues" evidence="1">
    <location>
        <begin position="138"/>
        <end position="151"/>
    </location>
</feature>